<evidence type="ECO:0000313" key="10">
    <source>
        <dbReference type="Proteomes" id="UP000586454"/>
    </source>
</evidence>
<evidence type="ECO:0000256" key="7">
    <source>
        <dbReference type="ARBA" id="ARBA00023136"/>
    </source>
</evidence>
<dbReference type="Pfam" id="PF01032">
    <property type="entry name" value="FecCD"/>
    <property type="match status" value="1"/>
</dbReference>
<feature type="transmembrane region" description="Helical" evidence="8">
    <location>
        <begin position="313"/>
        <end position="332"/>
    </location>
</feature>
<protein>
    <submittedName>
        <fullName evidence="9">Iron chelate uptake ABC transporter, FeCT family, permease protein</fullName>
    </submittedName>
</protein>
<reference evidence="9 10" key="1">
    <citation type="submission" date="2020-06" db="EMBL/GenBank/DDBJ databases">
        <authorList>
            <person name="Criscuolo A."/>
        </authorList>
    </citation>
    <scope>NUCLEOTIDE SEQUENCE [LARGE SCALE GENOMIC DNA]</scope>
    <source>
        <strain evidence="9">1804121828</strain>
    </source>
</reference>
<name>A0A6V6Y781_9FIRM</name>
<dbReference type="PANTHER" id="PTHR30472:SF25">
    <property type="entry name" value="ABC TRANSPORTER PERMEASE PROTEIN MJ0876-RELATED"/>
    <property type="match status" value="1"/>
</dbReference>
<organism evidence="9 10">
    <name type="scientific">Aedoeadaptatus nemausensis</name>
    <dbReference type="NCBI Taxonomy" id="2582829"/>
    <lineage>
        <taxon>Bacteria</taxon>
        <taxon>Bacillati</taxon>
        <taxon>Bacillota</taxon>
        <taxon>Tissierellia</taxon>
        <taxon>Tissierellales</taxon>
        <taxon>Peptoniphilaceae</taxon>
        <taxon>Aedoeadaptatus</taxon>
    </lineage>
</organism>
<evidence type="ECO:0000256" key="6">
    <source>
        <dbReference type="ARBA" id="ARBA00022989"/>
    </source>
</evidence>
<dbReference type="GO" id="GO:0022857">
    <property type="term" value="F:transmembrane transporter activity"/>
    <property type="evidence" value="ECO:0007669"/>
    <property type="project" value="InterPro"/>
</dbReference>
<evidence type="ECO:0000256" key="2">
    <source>
        <dbReference type="ARBA" id="ARBA00007935"/>
    </source>
</evidence>
<keyword evidence="6 8" id="KW-1133">Transmembrane helix</keyword>
<dbReference type="Gene3D" id="1.10.3470.10">
    <property type="entry name" value="ABC transporter involved in vitamin B12 uptake, BtuC"/>
    <property type="match status" value="1"/>
</dbReference>
<dbReference type="CDD" id="cd06550">
    <property type="entry name" value="TM_ABC_iron-siderophores_like"/>
    <property type="match status" value="1"/>
</dbReference>
<dbReference type="Proteomes" id="UP000586454">
    <property type="component" value="Unassembled WGS sequence"/>
</dbReference>
<dbReference type="PANTHER" id="PTHR30472">
    <property type="entry name" value="FERRIC ENTEROBACTIN TRANSPORT SYSTEM PERMEASE PROTEIN"/>
    <property type="match status" value="1"/>
</dbReference>
<dbReference type="InterPro" id="IPR000522">
    <property type="entry name" value="ABC_transptr_permease_BtuC"/>
</dbReference>
<dbReference type="FunFam" id="1.10.3470.10:FF:000001">
    <property type="entry name" value="Vitamin B12 ABC transporter permease BtuC"/>
    <property type="match status" value="1"/>
</dbReference>
<evidence type="ECO:0000256" key="3">
    <source>
        <dbReference type="ARBA" id="ARBA00022448"/>
    </source>
</evidence>
<feature type="transmembrane region" description="Helical" evidence="8">
    <location>
        <begin position="247"/>
        <end position="273"/>
    </location>
</feature>
<evidence type="ECO:0000256" key="8">
    <source>
        <dbReference type="SAM" id="Phobius"/>
    </source>
</evidence>
<feature type="transmembrane region" description="Helical" evidence="8">
    <location>
        <begin position="285"/>
        <end position="307"/>
    </location>
</feature>
<sequence>MKRRTVVIAVLAAGLVLSAYFGLTLGYASISKGDILDALGSLFGRPVHVSPATQAIILDIRLPRVLLALLTGVALAVSGLVMQAVVGNPVADPYILGISSGASLGATLAIVLGVFSAFGSIGVGISAFCFALATSFFVLFLSKIGGRATSERLILSGMAISTAASSLSTLLVYTAKNRDAIREVSFWLMGSLAGAKLSDIALLGPVILLLVLFLATQSRHLNLLLLGDEAAHSLGVDLALLRTVYTVVVSVLVGLVVYTSGTIGFVGLIVPHMARFLVGGNHKHLLPVVVLLGGMLLMWADVVARNAIPGGELPTGVVVSVVGAPFFVYLIVQRGRKGAWS</sequence>
<feature type="transmembrane region" description="Helical" evidence="8">
    <location>
        <begin position="94"/>
        <end position="115"/>
    </location>
</feature>
<accession>A0A6V6Y781</accession>
<dbReference type="RefSeq" id="WP_180500901.1">
    <property type="nucleotide sequence ID" value="NZ_CAIJCS010000028.1"/>
</dbReference>
<comment type="similarity">
    <text evidence="2">Belongs to the binding-protein-dependent transport system permease family. FecCD subfamily.</text>
</comment>
<dbReference type="SUPFAM" id="SSF81345">
    <property type="entry name" value="ABC transporter involved in vitamin B12 uptake, BtuC"/>
    <property type="match status" value="1"/>
</dbReference>
<keyword evidence="3" id="KW-0813">Transport</keyword>
<dbReference type="AlphaFoldDB" id="A0A6V6Y781"/>
<dbReference type="GO" id="GO:0005886">
    <property type="term" value="C:plasma membrane"/>
    <property type="evidence" value="ECO:0007669"/>
    <property type="project" value="UniProtKB-SubCell"/>
</dbReference>
<dbReference type="GO" id="GO:0033214">
    <property type="term" value="P:siderophore-iron import into cell"/>
    <property type="evidence" value="ECO:0007669"/>
    <property type="project" value="TreeGrafter"/>
</dbReference>
<keyword evidence="7 8" id="KW-0472">Membrane</keyword>
<evidence type="ECO:0000256" key="1">
    <source>
        <dbReference type="ARBA" id="ARBA00004651"/>
    </source>
</evidence>
<proteinExistence type="inferred from homology"/>
<dbReference type="EMBL" id="CAIJCS010000028">
    <property type="protein sequence ID" value="CAC9935937.1"/>
    <property type="molecule type" value="Genomic_DNA"/>
</dbReference>
<feature type="transmembrane region" description="Helical" evidence="8">
    <location>
        <begin position="121"/>
        <end position="141"/>
    </location>
</feature>
<feature type="transmembrane region" description="Helical" evidence="8">
    <location>
        <begin position="65"/>
        <end position="87"/>
    </location>
</feature>
<evidence type="ECO:0000256" key="4">
    <source>
        <dbReference type="ARBA" id="ARBA00022475"/>
    </source>
</evidence>
<comment type="subcellular location">
    <subcellularLocation>
        <location evidence="1">Cell membrane</location>
        <topology evidence="1">Multi-pass membrane protein</topology>
    </subcellularLocation>
</comment>
<keyword evidence="5 8" id="KW-0812">Transmembrane</keyword>
<comment type="caution">
    <text evidence="9">The sequence shown here is derived from an EMBL/GenBank/DDBJ whole genome shotgun (WGS) entry which is preliminary data.</text>
</comment>
<keyword evidence="10" id="KW-1185">Reference proteome</keyword>
<keyword evidence="4" id="KW-1003">Cell membrane</keyword>
<feature type="transmembrane region" description="Helical" evidence="8">
    <location>
        <begin position="193"/>
        <end position="214"/>
    </location>
</feature>
<dbReference type="InterPro" id="IPR037294">
    <property type="entry name" value="ABC_BtuC-like"/>
</dbReference>
<feature type="transmembrane region" description="Helical" evidence="8">
    <location>
        <begin position="153"/>
        <end position="173"/>
    </location>
</feature>
<evidence type="ECO:0000313" key="9">
    <source>
        <dbReference type="EMBL" id="CAC9935937.1"/>
    </source>
</evidence>
<evidence type="ECO:0000256" key="5">
    <source>
        <dbReference type="ARBA" id="ARBA00022692"/>
    </source>
</evidence>
<gene>
    <name evidence="9" type="ORF">PEPNEM18_01625</name>
</gene>